<dbReference type="Proteomes" id="UP001302249">
    <property type="component" value="Chromosome"/>
</dbReference>
<gene>
    <name evidence="5" type="ORF">RPR59_06060</name>
</gene>
<organism evidence="5 6">
    <name type="scientific">Stakelama saccharophila</name>
    <dbReference type="NCBI Taxonomy" id="3075605"/>
    <lineage>
        <taxon>Bacteria</taxon>
        <taxon>Pseudomonadati</taxon>
        <taxon>Pseudomonadota</taxon>
        <taxon>Alphaproteobacteria</taxon>
        <taxon>Sphingomonadales</taxon>
        <taxon>Sphingomonadaceae</taxon>
        <taxon>Stakelama</taxon>
    </lineage>
</organism>
<dbReference type="Pfam" id="PF00535">
    <property type="entry name" value="Glycos_transf_2"/>
    <property type="match status" value="1"/>
</dbReference>
<keyword evidence="3 5" id="KW-0808">Transferase</keyword>
<dbReference type="SUPFAM" id="SSF53448">
    <property type="entry name" value="Nucleotide-diphospho-sugar transferases"/>
    <property type="match status" value="1"/>
</dbReference>
<feature type="domain" description="Glycosyltransferase 2-like" evidence="4">
    <location>
        <begin position="7"/>
        <end position="120"/>
    </location>
</feature>
<dbReference type="InterPro" id="IPR050834">
    <property type="entry name" value="Glycosyltransf_2"/>
</dbReference>
<reference evidence="5 6" key="1">
    <citation type="submission" date="2023-09" db="EMBL/GenBank/DDBJ databases">
        <authorList>
            <person name="Rey-Velasco X."/>
        </authorList>
    </citation>
    <scope>NUCLEOTIDE SEQUENCE [LARGE SCALE GENOMIC DNA]</scope>
    <source>
        <strain evidence="5 6">W311</strain>
    </source>
</reference>
<dbReference type="PANTHER" id="PTHR43685">
    <property type="entry name" value="GLYCOSYLTRANSFERASE"/>
    <property type="match status" value="1"/>
</dbReference>
<protein>
    <submittedName>
        <fullName evidence="5">Glycosyltransferase family A protein</fullName>
        <ecNumber evidence="5">2.4.-.-</ecNumber>
    </submittedName>
</protein>
<dbReference type="EC" id="2.4.-.-" evidence="5"/>
<keyword evidence="6" id="KW-1185">Reference proteome</keyword>
<evidence type="ECO:0000256" key="1">
    <source>
        <dbReference type="ARBA" id="ARBA00006739"/>
    </source>
</evidence>
<evidence type="ECO:0000256" key="2">
    <source>
        <dbReference type="ARBA" id="ARBA00022676"/>
    </source>
</evidence>
<keyword evidence="2 5" id="KW-0328">Glycosyltransferase</keyword>
<comment type="similarity">
    <text evidence="1">Belongs to the glycosyltransferase 2 family.</text>
</comment>
<dbReference type="EMBL" id="CP135076">
    <property type="protein sequence ID" value="WNO54807.1"/>
    <property type="molecule type" value="Genomic_DNA"/>
</dbReference>
<evidence type="ECO:0000256" key="3">
    <source>
        <dbReference type="ARBA" id="ARBA00022679"/>
    </source>
</evidence>
<sequence length="352" mass="39219">MVAPTVSVLIAAYRGAPLIAETLDSLYAQTFSDFEVVIVDDCSGDETAALVRGYGDPRVRLIVAPENGGPVAARNRAFAAVRGRYVAGLDHDDVCRPDRLARQAAFLDANPDFVLVASHAELLVDGMVRPSPRVHGMTPDQIDWMMLTRNPLVWSSVMFRADAARRLDVFERCDRLYVEDFDLYHRLRSFGRIAEIDLPLVCYRSHAGGLSKRFAGRMLETASMVLAEAQDRLFGRHDADAIGLFIRHLMAREPVRDAATLERLFTAVAALRRQFFAAKALDDAARMAVDHDISQLWWRTCREAVRSGAMPLRRALATPAGRDAVRHARPGDLLMSEVIGRIRAVRQARIRA</sequence>
<dbReference type="InterPro" id="IPR029044">
    <property type="entry name" value="Nucleotide-diphossugar_trans"/>
</dbReference>
<proteinExistence type="inferred from homology"/>
<dbReference type="PANTHER" id="PTHR43685:SF5">
    <property type="entry name" value="GLYCOSYLTRANSFERASE EPSE-RELATED"/>
    <property type="match status" value="1"/>
</dbReference>
<dbReference type="Gene3D" id="3.90.550.10">
    <property type="entry name" value="Spore Coat Polysaccharide Biosynthesis Protein SpsA, Chain A"/>
    <property type="match status" value="1"/>
</dbReference>
<dbReference type="InterPro" id="IPR001173">
    <property type="entry name" value="Glyco_trans_2-like"/>
</dbReference>
<evidence type="ECO:0000259" key="4">
    <source>
        <dbReference type="Pfam" id="PF00535"/>
    </source>
</evidence>
<evidence type="ECO:0000313" key="5">
    <source>
        <dbReference type="EMBL" id="WNO54807.1"/>
    </source>
</evidence>
<dbReference type="GO" id="GO:0016757">
    <property type="term" value="F:glycosyltransferase activity"/>
    <property type="evidence" value="ECO:0007669"/>
    <property type="project" value="UniProtKB-KW"/>
</dbReference>
<accession>A0ABZ0BBX7</accession>
<name>A0ABZ0BBX7_9SPHN</name>
<dbReference type="RefSeq" id="WP_313917710.1">
    <property type="nucleotide sequence ID" value="NZ_CP135076.1"/>
</dbReference>
<dbReference type="CDD" id="cd00761">
    <property type="entry name" value="Glyco_tranf_GTA_type"/>
    <property type="match status" value="1"/>
</dbReference>
<evidence type="ECO:0000313" key="6">
    <source>
        <dbReference type="Proteomes" id="UP001302249"/>
    </source>
</evidence>